<dbReference type="EMBL" id="FNUE01000001">
    <property type="protein sequence ID" value="SEE16161.1"/>
    <property type="molecule type" value="Genomic_DNA"/>
</dbReference>
<dbReference type="Proteomes" id="UP000037716">
    <property type="component" value="Unassembled WGS sequence"/>
</dbReference>
<organism evidence="2 4">
    <name type="scientific">Polaribacter dokdonensis DSW-5</name>
    <dbReference type="NCBI Taxonomy" id="1300348"/>
    <lineage>
        <taxon>Bacteria</taxon>
        <taxon>Pseudomonadati</taxon>
        <taxon>Bacteroidota</taxon>
        <taxon>Flavobacteriia</taxon>
        <taxon>Flavobacteriales</taxon>
        <taxon>Flavobacteriaceae</taxon>
    </lineage>
</organism>
<dbReference type="STRING" id="1300348.I602_780"/>
<keyword evidence="1" id="KW-1133">Transmembrane helix</keyword>
<evidence type="ECO:0000313" key="5">
    <source>
        <dbReference type="Proteomes" id="UP000183071"/>
    </source>
</evidence>
<evidence type="ECO:0000313" key="3">
    <source>
        <dbReference type="EMBL" id="SEE16161.1"/>
    </source>
</evidence>
<protein>
    <submittedName>
        <fullName evidence="2">Uncharacterized protein</fullName>
    </submittedName>
</protein>
<sequence>MNKFRIIGVLILAISAAYIIIFDFSNDVLDFIAGMFMAVGIAFTFGILPKKKQNKK</sequence>
<keyword evidence="1" id="KW-0812">Transmembrane</keyword>
<evidence type="ECO:0000313" key="4">
    <source>
        <dbReference type="Proteomes" id="UP000037716"/>
    </source>
</evidence>
<feature type="transmembrane region" description="Helical" evidence="1">
    <location>
        <begin position="31"/>
        <end position="48"/>
    </location>
</feature>
<dbReference type="EMBL" id="LGBR01000001">
    <property type="protein sequence ID" value="KOY51220.1"/>
    <property type="molecule type" value="Genomic_DNA"/>
</dbReference>
<accession>A0A0N0CF28</accession>
<proteinExistence type="predicted"/>
<name>A0A0N0CF28_9FLAO</name>
<comment type="caution">
    <text evidence="2">The sequence shown here is derived from an EMBL/GenBank/DDBJ whole genome shotgun (WGS) entry which is preliminary data.</text>
</comment>
<evidence type="ECO:0000256" key="1">
    <source>
        <dbReference type="SAM" id="Phobius"/>
    </source>
</evidence>
<evidence type="ECO:0000313" key="2">
    <source>
        <dbReference type="EMBL" id="KOY51220.1"/>
    </source>
</evidence>
<dbReference type="Proteomes" id="UP000183071">
    <property type="component" value="Unassembled WGS sequence"/>
</dbReference>
<dbReference type="RefSeq" id="WP_157593838.1">
    <property type="nucleotide sequence ID" value="NZ_FNUE01000001.1"/>
</dbReference>
<gene>
    <name evidence="2" type="ORF">I602_780</name>
    <name evidence="3" type="ORF">SAMN05444353_0998</name>
</gene>
<keyword evidence="5" id="KW-1185">Reference proteome</keyword>
<dbReference type="AlphaFoldDB" id="A0A0N0CF28"/>
<dbReference type="PATRIC" id="fig|1300348.6.peg.779"/>
<keyword evidence="1" id="KW-0472">Membrane</keyword>
<feature type="transmembrane region" description="Helical" evidence="1">
    <location>
        <begin position="7"/>
        <end position="25"/>
    </location>
</feature>
<reference evidence="2 4" key="1">
    <citation type="submission" date="2015-07" db="EMBL/GenBank/DDBJ databases">
        <title>Genome of Polaribacter dokdonenesis DSW-5, isolated from seawater off Dokdo in Korea.</title>
        <authorList>
            <person name="Yoon K."/>
            <person name="Song J.Y."/>
            <person name="Kim J.F."/>
        </authorList>
    </citation>
    <scope>NUCLEOTIDE SEQUENCE [LARGE SCALE GENOMIC DNA]</scope>
    <source>
        <strain evidence="2 4">DSW-5</strain>
    </source>
</reference>
<reference evidence="3 5" key="2">
    <citation type="submission" date="2016-10" db="EMBL/GenBank/DDBJ databases">
        <authorList>
            <person name="Varghese N."/>
            <person name="Submissions S."/>
        </authorList>
    </citation>
    <scope>NUCLEOTIDE SEQUENCE [LARGE SCALE GENOMIC DNA]</scope>
    <source>
        <strain evidence="3 5">DSW-5</strain>
    </source>
</reference>